<evidence type="ECO:0000259" key="3">
    <source>
        <dbReference type="Pfam" id="PF01557"/>
    </source>
</evidence>
<keyword evidence="5" id="KW-1185">Reference proteome</keyword>
<dbReference type="PANTHER" id="PTHR42796">
    <property type="entry name" value="FUMARYLACETOACETATE HYDROLASE DOMAIN-CONTAINING PROTEIN 2A-RELATED"/>
    <property type="match status" value="1"/>
</dbReference>
<keyword evidence="2" id="KW-0479">Metal-binding</keyword>
<dbReference type="SUPFAM" id="SSF56529">
    <property type="entry name" value="FAH"/>
    <property type="match status" value="1"/>
</dbReference>
<dbReference type="Pfam" id="PF01557">
    <property type="entry name" value="FAA_hydrolase"/>
    <property type="match status" value="1"/>
</dbReference>
<evidence type="ECO:0000256" key="2">
    <source>
        <dbReference type="ARBA" id="ARBA00022723"/>
    </source>
</evidence>
<evidence type="ECO:0000256" key="1">
    <source>
        <dbReference type="ARBA" id="ARBA00010211"/>
    </source>
</evidence>
<dbReference type="EMBL" id="JBBKTX010000023">
    <property type="protein sequence ID" value="MFK4754062.1"/>
    <property type="molecule type" value="Genomic_DNA"/>
</dbReference>
<dbReference type="Proteomes" id="UP001620597">
    <property type="component" value="Unassembled WGS sequence"/>
</dbReference>
<gene>
    <name evidence="4" type="ORF">WG929_16745</name>
</gene>
<comment type="similarity">
    <text evidence="1">Belongs to the FAH family.</text>
</comment>
<dbReference type="PANTHER" id="PTHR42796:SF4">
    <property type="entry name" value="FUMARYLACETOACETATE HYDROLASE DOMAIN-CONTAINING PROTEIN 2A"/>
    <property type="match status" value="1"/>
</dbReference>
<comment type="caution">
    <text evidence="4">The sequence shown here is derived from an EMBL/GenBank/DDBJ whole genome shotgun (WGS) entry which is preliminary data.</text>
</comment>
<reference evidence="4 5" key="1">
    <citation type="submission" date="2024-03" db="EMBL/GenBank/DDBJ databases">
        <title>High-quality draft genome sequence of Oceanobacter sp. wDCs-4.</title>
        <authorList>
            <person name="Dong C."/>
        </authorList>
    </citation>
    <scope>NUCLEOTIDE SEQUENCE [LARGE SCALE GENOMIC DNA]</scope>
    <source>
        <strain evidence="5">wDCs-4</strain>
    </source>
</reference>
<dbReference type="InterPro" id="IPR036663">
    <property type="entry name" value="Fumarylacetoacetase_C_sf"/>
</dbReference>
<sequence>MTASTPQTTARPELAFYGLGTFSIAGARPFAGLVMADQVIALDALAGMAESQGLLLIGSSDLLALLQHWAVNLVTITVIAEQLRASHWQHPLLKVCPVPLALLQIHAPIEQPRQFFCSGANYRKHVIDLIVDQHREEAVQNMNEAERLAFATAFMDRRVLGEPYLFSKVNSSISGPYDPIVITADVEQPDWELELAVVIGKQAYQLTEDNAMDAVAGYTLVNDITNRELIHRSDLKAIGTDWLMGKSLPTYSPMGPFLVPANHIDNPHDLRMTLRLNGDVMQNETSADMIFNIPRLLVYLSRRIRLYPGDILITGSPAGNGSHYHRFLKPGDVVESTIEGLGFQRNSCIAG</sequence>
<dbReference type="GO" id="GO:0016787">
    <property type="term" value="F:hydrolase activity"/>
    <property type="evidence" value="ECO:0007669"/>
    <property type="project" value="UniProtKB-KW"/>
</dbReference>
<organism evidence="4 5">
    <name type="scientific">Oceanobacter antarcticus</name>
    <dbReference type="NCBI Taxonomy" id="3133425"/>
    <lineage>
        <taxon>Bacteria</taxon>
        <taxon>Pseudomonadati</taxon>
        <taxon>Pseudomonadota</taxon>
        <taxon>Gammaproteobacteria</taxon>
        <taxon>Oceanospirillales</taxon>
        <taxon>Oceanospirillaceae</taxon>
        <taxon>Oceanobacter</taxon>
    </lineage>
</organism>
<feature type="domain" description="Fumarylacetoacetase-like C-terminal" evidence="3">
    <location>
        <begin position="115"/>
        <end position="346"/>
    </location>
</feature>
<dbReference type="RefSeq" id="WP_416207022.1">
    <property type="nucleotide sequence ID" value="NZ_JBBKTX010000023.1"/>
</dbReference>
<evidence type="ECO:0000313" key="5">
    <source>
        <dbReference type="Proteomes" id="UP001620597"/>
    </source>
</evidence>
<evidence type="ECO:0000313" key="4">
    <source>
        <dbReference type="EMBL" id="MFK4754062.1"/>
    </source>
</evidence>
<proteinExistence type="inferred from homology"/>
<name>A0ABW8NM48_9GAMM</name>
<dbReference type="InterPro" id="IPR011234">
    <property type="entry name" value="Fumarylacetoacetase-like_C"/>
</dbReference>
<protein>
    <submittedName>
        <fullName evidence="4">Fumarylacetoacetate hydrolase family protein</fullName>
    </submittedName>
</protein>
<dbReference type="InterPro" id="IPR051121">
    <property type="entry name" value="FAH"/>
</dbReference>
<keyword evidence="4" id="KW-0378">Hydrolase</keyword>
<dbReference type="Gene3D" id="3.90.850.10">
    <property type="entry name" value="Fumarylacetoacetase-like, C-terminal domain"/>
    <property type="match status" value="1"/>
</dbReference>
<accession>A0ABW8NM48</accession>